<dbReference type="EMBL" id="BSPB01000007">
    <property type="protein sequence ID" value="GLS13851.1"/>
    <property type="molecule type" value="Genomic_DNA"/>
</dbReference>
<dbReference type="SUPFAM" id="SSF103515">
    <property type="entry name" value="Autotransporter"/>
    <property type="match status" value="1"/>
</dbReference>
<evidence type="ECO:0000313" key="2">
    <source>
        <dbReference type="Proteomes" id="UP001156903"/>
    </source>
</evidence>
<evidence type="ECO:0000313" key="1">
    <source>
        <dbReference type="EMBL" id="GLS13851.1"/>
    </source>
</evidence>
<evidence type="ECO:0008006" key="3">
    <source>
        <dbReference type="Google" id="ProtNLM"/>
    </source>
</evidence>
<dbReference type="RefSeq" id="WP_284307146.1">
    <property type="nucleotide sequence ID" value="NZ_BSPB01000007.1"/>
</dbReference>
<dbReference type="Proteomes" id="UP001156903">
    <property type="component" value="Unassembled WGS sequence"/>
</dbReference>
<gene>
    <name evidence="1" type="ORF">GCM10007935_12810</name>
</gene>
<dbReference type="InterPro" id="IPR001087">
    <property type="entry name" value="GDSL"/>
</dbReference>
<comment type="caution">
    <text evidence="1">The sequence shown here is derived from an EMBL/GenBank/DDBJ whole genome shotgun (WGS) entry which is preliminary data.</text>
</comment>
<dbReference type="InterPro" id="IPR036514">
    <property type="entry name" value="SGNH_hydro_sf"/>
</dbReference>
<dbReference type="Gene3D" id="3.40.50.1110">
    <property type="entry name" value="SGNH hydrolase"/>
    <property type="match status" value="1"/>
</dbReference>
<protein>
    <recommendedName>
        <fullName evidence="3">SGNH hydrolase-type esterase domain-containing protein</fullName>
    </recommendedName>
</protein>
<dbReference type="SUPFAM" id="SSF52266">
    <property type="entry name" value="SGNH hydrolase"/>
    <property type="match status" value="1"/>
</dbReference>
<dbReference type="InterPro" id="IPR036709">
    <property type="entry name" value="Autotransporte_beta_dom_sf"/>
</dbReference>
<proteinExistence type="predicted"/>
<sequence length="604" mass="65921">MEDQAFIRNKSGSLTAVCCAVLVLIAGCSSSPKNSEPASSNPFSTNGTNNASAIKINKLRTFGDSYTDLAYTSPRAMTNWAVEVSSMANGLENYAIGGAKAASTSSIDFATQLNNWNTTNSAITDKDLTVVYFGYNDIGRGGTSDNFAAARAGYTDGVNRLIAGGATNGNNRMFVTLITDWSRTPGISDSLHSQVVTWNNFVASVANSNPNIIAVDLYTVFNRVQDKPSDFGLVNATDVDKERSYTDYLFFDTLHPGSKGQEIIARVFKHYLTRGWNWASTLDAGTSATNQLNQDLDNNLLKAFNQTATTSQGLRLVPLTTSNTDGRRSGRDSRVFNLNQTARNNLEESVANGVALDFAPANSGIWSQGRLGVALTQNAQSTRLTDIEDRYSTRFNSNATTLYWMQPYNNFLFSTQLSRLDHAFTQNGLDDLLNRSVTNDRSAHTWSLEGKLRYTYAFDGLALTPWASLSQQNHTLNGGLIQSLYTSDVQFSQTKTRDIYSGLGVDLQFSPIAIGQGRKLLIGAGLNHLQSLRREALTLGMTEQINPGVQMSETIDRSRVRKTQLSLNAVVAEHKGISYGASYAVDLQKPSETKAVRVTANIPF</sequence>
<organism evidence="1 2">
    <name type="scientific">Hydrogenophaga electricum</name>
    <dbReference type="NCBI Taxonomy" id="1230953"/>
    <lineage>
        <taxon>Bacteria</taxon>
        <taxon>Pseudomonadati</taxon>
        <taxon>Pseudomonadota</taxon>
        <taxon>Betaproteobacteria</taxon>
        <taxon>Burkholderiales</taxon>
        <taxon>Comamonadaceae</taxon>
        <taxon>Hydrogenophaga</taxon>
    </lineage>
</organism>
<name>A0ABQ6C678_9BURK</name>
<accession>A0ABQ6C678</accession>
<reference evidence="2" key="1">
    <citation type="journal article" date="2019" name="Int. J. Syst. Evol. Microbiol.">
        <title>The Global Catalogue of Microorganisms (GCM) 10K type strain sequencing project: providing services to taxonomists for standard genome sequencing and annotation.</title>
        <authorList>
            <consortium name="The Broad Institute Genomics Platform"/>
            <consortium name="The Broad Institute Genome Sequencing Center for Infectious Disease"/>
            <person name="Wu L."/>
            <person name="Ma J."/>
        </authorList>
    </citation>
    <scope>NUCLEOTIDE SEQUENCE [LARGE SCALE GENOMIC DNA]</scope>
    <source>
        <strain evidence="2">NBRC 109341</strain>
    </source>
</reference>
<dbReference type="Pfam" id="PF00657">
    <property type="entry name" value="Lipase_GDSL"/>
    <property type="match status" value="1"/>
</dbReference>
<keyword evidence="2" id="KW-1185">Reference proteome</keyword>